<dbReference type="AlphaFoldDB" id="A0A9P4PN53"/>
<sequence length="411" mass="46082">MNGSTIPLQNVSPPHAHTNGSTLHHSPGTNGNAGSSQNQPQPSNRPSVQQLVTDFTRIVNSFPSLIWRSIEYWFRPIISLAVYGLTVYAAWTAPNQHTLLGRVSPSLGTWILAIFAKAGDICFAFAIEDTFDTLAWRKLGARNRNHDFVSLEWFMSMTSSTGIEGLTRLLWRRSRFRKWMMRHFGRLWGAKQVVRPSEGEGEVASWERRWRDWWKNGRYSRWPFARLLFVAVMIPGPGIILLADIDQATVFFDVHSMNVSAGLATYDPTIANVTRDVVAPLISRYIHALLQDRSLAWPVDPIDSACIAGKNCNSSLIAGPYSTVTPWPFATADENVDMDGFRIKNAPFYQVDTWDWEPGTVTFSESRNCVVYGGLNATSEYSTLLCVAEQDTEGVLAAGKGYIPRYHHNGH</sequence>
<feature type="transmembrane region" description="Helical" evidence="2">
    <location>
        <begin position="72"/>
        <end position="91"/>
    </location>
</feature>
<feature type="transmembrane region" description="Helical" evidence="2">
    <location>
        <begin position="103"/>
        <end position="127"/>
    </location>
</feature>
<keyword evidence="2" id="KW-0812">Transmembrane</keyword>
<evidence type="ECO:0000313" key="4">
    <source>
        <dbReference type="Proteomes" id="UP000799764"/>
    </source>
</evidence>
<keyword evidence="2" id="KW-1133">Transmembrane helix</keyword>
<keyword evidence="4" id="KW-1185">Reference proteome</keyword>
<name>A0A9P4PN53_9PLEO</name>
<accession>A0A9P4PN53</accession>
<dbReference type="Proteomes" id="UP000799764">
    <property type="component" value="Unassembled WGS sequence"/>
</dbReference>
<organism evidence="3 4">
    <name type="scientific">Karstenula rhodostoma CBS 690.94</name>
    <dbReference type="NCBI Taxonomy" id="1392251"/>
    <lineage>
        <taxon>Eukaryota</taxon>
        <taxon>Fungi</taxon>
        <taxon>Dikarya</taxon>
        <taxon>Ascomycota</taxon>
        <taxon>Pezizomycotina</taxon>
        <taxon>Dothideomycetes</taxon>
        <taxon>Pleosporomycetidae</taxon>
        <taxon>Pleosporales</taxon>
        <taxon>Massarineae</taxon>
        <taxon>Didymosphaeriaceae</taxon>
        <taxon>Karstenula</taxon>
    </lineage>
</organism>
<evidence type="ECO:0000313" key="3">
    <source>
        <dbReference type="EMBL" id="KAF2448195.1"/>
    </source>
</evidence>
<proteinExistence type="predicted"/>
<evidence type="ECO:0000256" key="1">
    <source>
        <dbReference type="SAM" id="MobiDB-lite"/>
    </source>
</evidence>
<protein>
    <submittedName>
        <fullName evidence="3">Uncharacterized protein</fullName>
    </submittedName>
</protein>
<dbReference type="EMBL" id="MU001495">
    <property type="protein sequence ID" value="KAF2448195.1"/>
    <property type="molecule type" value="Genomic_DNA"/>
</dbReference>
<gene>
    <name evidence="3" type="ORF">P171DRAFT_207896</name>
</gene>
<comment type="caution">
    <text evidence="3">The sequence shown here is derived from an EMBL/GenBank/DDBJ whole genome shotgun (WGS) entry which is preliminary data.</text>
</comment>
<feature type="transmembrane region" description="Helical" evidence="2">
    <location>
        <begin position="224"/>
        <end position="243"/>
    </location>
</feature>
<dbReference type="OrthoDB" id="5139479at2759"/>
<keyword evidence="2" id="KW-0472">Membrane</keyword>
<feature type="region of interest" description="Disordered" evidence="1">
    <location>
        <begin position="1"/>
        <end position="47"/>
    </location>
</feature>
<reference evidence="3" key="1">
    <citation type="journal article" date="2020" name="Stud. Mycol.">
        <title>101 Dothideomycetes genomes: a test case for predicting lifestyles and emergence of pathogens.</title>
        <authorList>
            <person name="Haridas S."/>
            <person name="Albert R."/>
            <person name="Binder M."/>
            <person name="Bloem J."/>
            <person name="Labutti K."/>
            <person name="Salamov A."/>
            <person name="Andreopoulos B."/>
            <person name="Baker S."/>
            <person name="Barry K."/>
            <person name="Bills G."/>
            <person name="Bluhm B."/>
            <person name="Cannon C."/>
            <person name="Castanera R."/>
            <person name="Culley D."/>
            <person name="Daum C."/>
            <person name="Ezra D."/>
            <person name="Gonzalez J."/>
            <person name="Henrissat B."/>
            <person name="Kuo A."/>
            <person name="Liang C."/>
            <person name="Lipzen A."/>
            <person name="Lutzoni F."/>
            <person name="Magnuson J."/>
            <person name="Mondo S."/>
            <person name="Nolan M."/>
            <person name="Ohm R."/>
            <person name="Pangilinan J."/>
            <person name="Park H.-J."/>
            <person name="Ramirez L."/>
            <person name="Alfaro M."/>
            <person name="Sun H."/>
            <person name="Tritt A."/>
            <person name="Yoshinaga Y."/>
            <person name="Zwiers L.-H."/>
            <person name="Turgeon B."/>
            <person name="Goodwin S."/>
            <person name="Spatafora J."/>
            <person name="Crous P."/>
            <person name="Grigoriev I."/>
        </authorList>
    </citation>
    <scope>NUCLEOTIDE SEQUENCE</scope>
    <source>
        <strain evidence="3">CBS 690.94</strain>
    </source>
</reference>
<evidence type="ECO:0000256" key="2">
    <source>
        <dbReference type="SAM" id="Phobius"/>
    </source>
</evidence>